<keyword evidence="2" id="KW-1185">Reference proteome</keyword>
<evidence type="ECO:0000313" key="1">
    <source>
        <dbReference type="EMBL" id="PPT90232.1"/>
    </source>
</evidence>
<dbReference type="AlphaFoldDB" id="A0A2S6ZDB4"/>
<name>A0A2S6ZDB4_9XANT</name>
<dbReference type="Proteomes" id="UP000239898">
    <property type="component" value="Unassembled WGS sequence"/>
</dbReference>
<evidence type="ECO:0000313" key="2">
    <source>
        <dbReference type="Proteomes" id="UP000239898"/>
    </source>
</evidence>
<gene>
    <name evidence="1" type="ORF">XthCFBP4691_13430</name>
</gene>
<dbReference type="EMBL" id="MIGX01000067">
    <property type="protein sequence ID" value="PPT90232.1"/>
    <property type="molecule type" value="Genomic_DNA"/>
</dbReference>
<reference evidence="1 2" key="1">
    <citation type="submission" date="2016-08" db="EMBL/GenBank/DDBJ databases">
        <title>Evolution of the type three secretion system and type three effector repertoires in Xanthomonas.</title>
        <authorList>
            <person name="Merda D."/>
            <person name="Briand M."/>
            <person name="Bosis E."/>
            <person name="Rousseau C."/>
            <person name="Portier P."/>
            <person name="Jacques M.-A."/>
            <person name="Fischer-Le Saux M."/>
        </authorList>
    </citation>
    <scope>NUCLEOTIDE SEQUENCE [LARGE SCALE GENOMIC DNA]</scope>
    <source>
        <strain evidence="1 2">CFBP 4691</strain>
    </source>
</reference>
<accession>A0A2S6ZDB4</accession>
<proteinExistence type="predicted"/>
<sequence>MMAAHAAAMDEIAEYLWQAPLAPPPSTAAAPPPVDVVDAAAPAAAPPVQPCSPKLDQLLHALSDPNVLDALIKLLRPR</sequence>
<protein>
    <submittedName>
        <fullName evidence="1">Uncharacterized protein</fullName>
    </submittedName>
</protein>
<comment type="caution">
    <text evidence="1">The sequence shown here is derived from an EMBL/GenBank/DDBJ whole genome shotgun (WGS) entry which is preliminary data.</text>
</comment>
<organism evidence="1 2">
    <name type="scientific">Xanthomonas theicola</name>
    <dbReference type="NCBI Taxonomy" id="56464"/>
    <lineage>
        <taxon>Bacteria</taxon>
        <taxon>Pseudomonadati</taxon>
        <taxon>Pseudomonadota</taxon>
        <taxon>Gammaproteobacteria</taxon>
        <taxon>Lysobacterales</taxon>
        <taxon>Lysobacteraceae</taxon>
        <taxon>Xanthomonas</taxon>
    </lineage>
</organism>
<dbReference type="RefSeq" id="WP_128420887.1">
    <property type="nucleotide sequence ID" value="NZ_CP049017.1"/>
</dbReference>